<evidence type="ECO:0000259" key="8">
    <source>
        <dbReference type="Pfam" id="PF07928"/>
    </source>
</evidence>
<feature type="region of interest" description="Disordered" evidence="7">
    <location>
        <begin position="1113"/>
        <end position="1294"/>
    </location>
</feature>
<keyword evidence="4" id="KW-0653">Protein transport</keyword>
<gene>
    <name evidence="9" type="ORF">D9757_003618</name>
</gene>
<dbReference type="GO" id="GO:0042147">
    <property type="term" value="P:retrograde transport, endosome to Golgi"/>
    <property type="evidence" value="ECO:0007669"/>
    <property type="project" value="InterPro"/>
</dbReference>
<evidence type="ECO:0000313" key="9">
    <source>
        <dbReference type="EMBL" id="KAF5389861.1"/>
    </source>
</evidence>
<feature type="domain" description="Vacuolar protein sorting-associated protein 54 C-terminal" evidence="8">
    <location>
        <begin position="852"/>
        <end position="983"/>
    </location>
</feature>
<evidence type="ECO:0000256" key="3">
    <source>
        <dbReference type="ARBA" id="ARBA00022448"/>
    </source>
</evidence>
<dbReference type="Proteomes" id="UP000518752">
    <property type="component" value="Unassembled WGS sequence"/>
</dbReference>
<evidence type="ECO:0000256" key="7">
    <source>
        <dbReference type="SAM" id="MobiDB-lite"/>
    </source>
</evidence>
<evidence type="ECO:0000256" key="5">
    <source>
        <dbReference type="ARBA" id="ARBA00023034"/>
    </source>
</evidence>
<keyword evidence="3" id="KW-0813">Transport</keyword>
<comment type="subcellular location">
    <subcellularLocation>
        <location evidence="1">Golgi apparatus</location>
        <location evidence="1">trans-Golgi network</location>
    </subcellularLocation>
</comment>
<accession>A0A8H5HV31</accession>
<dbReference type="OrthoDB" id="10259024at2759"/>
<dbReference type="GO" id="GO:0019905">
    <property type="term" value="F:syntaxin binding"/>
    <property type="evidence" value="ECO:0007669"/>
    <property type="project" value="TreeGrafter"/>
</dbReference>
<sequence length="1367" mass="148214">MSDSSPASSRASTPVILTAVANSSHYDTPTPTADPSSSRYRFNWDPSERRGPESVSETTAYGQDYFAAAPTGLGFHFAGSTANLNLGALPGEWSSSKLGFHAISTVLNNPHKRQAPPKAHSALPAVMPAELPRVRRKDFDSYLNAISSEWDKYEKSLAQAMSGPSSTFEIQQDAAPSSPDFGDGNRQGSLGSLASFSSLEPLSTARLQSLSPKQAKDIPPLDSVPPIFFESDFDLGNLETFSLVTESELGDGDLRAQSHSLPLLEKFSHYADTIELHLSNEIVARAPSFFAALTNLHTLQSESTATLSQISRLRSMLQQVDENVAKKGLEVVELEKRATGIQDIERSVKGVKDVVKFTGEARENVGKGKWGDALVVLGILDEMWNTTLRAEQSPKILSPLPPALESDEEQEFEPPPPTYSSAVSLSAVDLLPSLGIPLSQLDAFSALPSHLQSLTLEIASSLSEELVSVLRDDLQRRVELGCTSGKSTSRGTASEETKDRLTVLLDGLIKTKGIKEAALSWREEVFEEVRGLINKHFLGLESGSPNLTPIAYTHNSDTIPRLASHLRSLPHADFMSIMRTIYRDLLGAVEGLQNQTALLGEISETLEADERATNSVRQKHNVAKSRPTPTPLSTTSPGPASSTTDGTSVTSLLVAELSDTLSSATELAHTQVARLLSFRPEAHATLALAEFIELFNETWEFVVKCEVACRKMIVGLRGAMVSQAKVFLQTFHQARLTQSAKLVEDEQWAPQDVTLEIQTTANMIIDSAMKDPAELILRPEAQEESRTPTTPTPRNSFLSPLKGLLRTPTQNGTSSPTQPALPPSITSSTSKSSNRGTATSTKKSKHLYVETNSFFTVPATSAVLSLLTNYLSVIINLNILTTDTMSRIIEFLKAFNSRTCQVVLGAGAMRSAGLKNITAKHLALASQSLSIMIALIPYIRETFRRHLNSKQAVMLVEFDKLKRDYQEHQHEVHAKLIAIMGDRLSAHIRSLQARVIHSLYFPAPSLASHAVNWNVPKAGGGINDYMEVLLKETVTLHKVLSRYLSATVVEDVMSQVFAAINHRLSEEYGKIELPHAEAKLRLLEDARFLHQKLSALKTIGKPSMMLELVIQEKPIPKPPGGPPTPTPIRSSTMTTSPPNSAASNTNTNERLRGLMTRTASYDNRSLPNLPNDGPLSGNPPPPPTRSNTISPIPDARLSSQTISVYPNGSRSLSPNPYQRFDRPRTPPPPPQPIDVEAEVPPSPPPEGSSTFGFRQIEASLPSPTTRDAYRTPSPAVESLHLSQTLSDPDPPISSFAAITNESSLATMPHDTVPETSETAPVHVETASPVEEMNGILAPASVTNSMTSVVDNAQDSSDVDSALSAPGI</sequence>
<feature type="compositionally biased region" description="Low complexity" evidence="7">
    <location>
        <begin position="1127"/>
        <end position="1138"/>
    </location>
</feature>
<dbReference type="PANTHER" id="PTHR12965:SF0">
    <property type="entry name" value="VACUOLAR PROTEIN SORTING-ASSOCIATED PROTEIN 54"/>
    <property type="match status" value="1"/>
</dbReference>
<keyword evidence="6" id="KW-0175">Coiled coil</keyword>
<dbReference type="EMBL" id="JAACJN010000019">
    <property type="protein sequence ID" value="KAF5389861.1"/>
    <property type="molecule type" value="Genomic_DNA"/>
</dbReference>
<feature type="region of interest" description="Disordered" evidence="7">
    <location>
        <begin position="397"/>
        <end position="420"/>
    </location>
</feature>
<feature type="region of interest" description="Disordered" evidence="7">
    <location>
        <begin position="20"/>
        <end position="56"/>
    </location>
</feature>
<reference evidence="9 10" key="1">
    <citation type="journal article" date="2020" name="ISME J.">
        <title>Uncovering the hidden diversity of litter-decomposition mechanisms in mushroom-forming fungi.</title>
        <authorList>
            <person name="Floudas D."/>
            <person name="Bentzer J."/>
            <person name="Ahren D."/>
            <person name="Johansson T."/>
            <person name="Persson P."/>
            <person name="Tunlid A."/>
        </authorList>
    </citation>
    <scope>NUCLEOTIDE SEQUENCE [LARGE SCALE GENOMIC DNA]</scope>
    <source>
        <strain evidence="9 10">CBS 406.79</strain>
    </source>
</reference>
<dbReference type="InterPro" id="IPR039745">
    <property type="entry name" value="Vps54"/>
</dbReference>
<dbReference type="Pfam" id="PF07928">
    <property type="entry name" value="Vps54"/>
    <property type="match status" value="1"/>
</dbReference>
<feature type="region of interest" description="Disordered" evidence="7">
    <location>
        <begin position="609"/>
        <end position="646"/>
    </location>
</feature>
<proteinExistence type="inferred from homology"/>
<dbReference type="InterPro" id="IPR012501">
    <property type="entry name" value="Vps54_C"/>
</dbReference>
<feature type="region of interest" description="Disordered" evidence="7">
    <location>
        <begin position="164"/>
        <end position="187"/>
    </location>
</feature>
<evidence type="ECO:0000256" key="2">
    <source>
        <dbReference type="ARBA" id="ARBA00009150"/>
    </source>
</evidence>
<name>A0A8H5HV31_9AGAR</name>
<feature type="compositionally biased region" description="Polar residues" evidence="7">
    <location>
        <begin position="807"/>
        <end position="818"/>
    </location>
</feature>
<feature type="compositionally biased region" description="Polar residues" evidence="7">
    <location>
        <begin position="1197"/>
        <end position="1216"/>
    </location>
</feature>
<feature type="region of interest" description="Disordered" evidence="7">
    <location>
        <begin position="779"/>
        <end position="842"/>
    </location>
</feature>
<evidence type="ECO:0000256" key="1">
    <source>
        <dbReference type="ARBA" id="ARBA00004601"/>
    </source>
</evidence>
<evidence type="ECO:0000313" key="10">
    <source>
        <dbReference type="Proteomes" id="UP000518752"/>
    </source>
</evidence>
<dbReference type="GO" id="GO:0006896">
    <property type="term" value="P:Golgi to vacuole transport"/>
    <property type="evidence" value="ECO:0007669"/>
    <property type="project" value="TreeGrafter"/>
</dbReference>
<feature type="compositionally biased region" description="Polar residues" evidence="7">
    <location>
        <begin position="20"/>
        <end position="40"/>
    </location>
</feature>
<protein>
    <recommendedName>
        <fullName evidence="8">Vacuolar protein sorting-associated protein 54 C-terminal domain-containing protein</fullName>
    </recommendedName>
</protein>
<dbReference type="GO" id="GO:0005829">
    <property type="term" value="C:cytosol"/>
    <property type="evidence" value="ECO:0007669"/>
    <property type="project" value="GOC"/>
</dbReference>
<feature type="compositionally biased region" description="Low complexity" evidence="7">
    <location>
        <begin position="631"/>
        <end position="646"/>
    </location>
</feature>
<feature type="compositionally biased region" description="Pro residues" evidence="7">
    <location>
        <begin position="1116"/>
        <end position="1126"/>
    </location>
</feature>
<feature type="compositionally biased region" description="Polar residues" evidence="7">
    <location>
        <begin position="1139"/>
        <end position="1148"/>
    </location>
</feature>
<comment type="similarity">
    <text evidence="2">Belongs to the VPS54 family.</text>
</comment>
<comment type="caution">
    <text evidence="9">The sequence shown here is derived from an EMBL/GenBank/DDBJ whole genome shotgun (WGS) entry which is preliminary data.</text>
</comment>
<evidence type="ECO:0000256" key="6">
    <source>
        <dbReference type="ARBA" id="ARBA00023054"/>
    </source>
</evidence>
<dbReference type="GO" id="GO:0000938">
    <property type="term" value="C:GARP complex"/>
    <property type="evidence" value="ECO:0007669"/>
    <property type="project" value="InterPro"/>
</dbReference>
<dbReference type="PANTHER" id="PTHR12965">
    <property type="entry name" value="VACUOLAR PROTEIN SORTING 54"/>
    <property type="match status" value="1"/>
</dbReference>
<keyword evidence="10" id="KW-1185">Reference proteome</keyword>
<evidence type="ECO:0000256" key="4">
    <source>
        <dbReference type="ARBA" id="ARBA00022927"/>
    </source>
</evidence>
<feature type="compositionally biased region" description="Low complexity" evidence="7">
    <location>
        <begin position="824"/>
        <end position="833"/>
    </location>
</feature>
<keyword evidence="5" id="KW-0333">Golgi apparatus</keyword>
<organism evidence="9 10">
    <name type="scientific">Collybiopsis confluens</name>
    <dbReference type="NCBI Taxonomy" id="2823264"/>
    <lineage>
        <taxon>Eukaryota</taxon>
        <taxon>Fungi</taxon>
        <taxon>Dikarya</taxon>
        <taxon>Basidiomycota</taxon>
        <taxon>Agaricomycotina</taxon>
        <taxon>Agaricomycetes</taxon>
        <taxon>Agaricomycetidae</taxon>
        <taxon>Agaricales</taxon>
        <taxon>Marasmiineae</taxon>
        <taxon>Omphalotaceae</taxon>
        <taxon>Collybiopsis</taxon>
    </lineage>
</organism>
<dbReference type="GO" id="GO:0015031">
    <property type="term" value="P:protein transport"/>
    <property type="evidence" value="ECO:0007669"/>
    <property type="project" value="UniProtKB-KW"/>
</dbReference>
<dbReference type="Gene3D" id="6.10.250.860">
    <property type="match status" value="1"/>
</dbReference>
<feature type="compositionally biased region" description="Low complexity" evidence="7">
    <location>
        <begin position="1165"/>
        <end position="1176"/>
    </location>
</feature>